<dbReference type="Gene3D" id="3.40.50.200">
    <property type="entry name" value="Peptidase S8/S53 domain"/>
    <property type="match status" value="2"/>
</dbReference>
<dbReference type="Pfam" id="PF00082">
    <property type="entry name" value="Peptidase_S8"/>
    <property type="match status" value="1"/>
</dbReference>
<dbReference type="InterPro" id="IPR010259">
    <property type="entry name" value="S8pro/Inhibitor_I9"/>
</dbReference>
<dbReference type="EMBL" id="JPKY01000028">
    <property type="protein sequence ID" value="KFH45734.1"/>
    <property type="molecule type" value="Genomic_DNA"/>
</dbReference>
<dbReference type="HOGENOM" id="CLU_011263_1_4_1"/>
<dbReference type="PROSITE" id="PS51892">
    <property type="entry name" value="SUBTILASE"/>
    <property type="match status" value="1"/>
</dbReference>
<dbReference type="PANTHER" id="PTHR43806:SF58">
    <property type="entry name" value="ALKALINE PROTEASE 1-RELATED"/>
    <property type="match status" value="1"/>
</dbReference>
<evidence type="ECO:0000256" key="4">
    <source>
        <dbReference type="ARBA" id="ARBA00022801"/>
    </source>
</evidence>
<evidence type="ECO:0000256" key="5">
    <source>
        <dbReference type="ARBA" id="ARBA00022825"/>
    </source>
</evidence>
<feature type="chain" id="PRO_5001815528" evidence="7">
    <location>
        <begin position="17"/>
        <end position="316"/>
    </location>
</feature>
<keyword evidence="3 7" id="KW-0732">Signal</keyword>
<dbReference type="STRING" id="857340.A0A086T8Q2"/>
<evidence type="ECO:0000256" key="3">
    <source>
        <dbReference type="ARBA" id="ARBA00022729"/>
    </source>
</evidence>
<name>A0A086T8Q2_HAPC1</name>
<keyword evidence="2 10" id="KW-0645">Protease</keyword>
<dbReference type="GO" id="GO:0006508">
    <property type="term" value="P:proteolysis"/>
    <property type="evidence" value="ECO:0007669"/>
    <property type="project" value="UniProtKB-KW"/>
</dbReference>
<comment type="similarity">
    <text evidence="1 6">Belongs to the peptidase S8 family.</text>
</comment>
<dbReference type="InterPro" id="IPR000209">
    <property type="entry name" value="Peptidase_S8/S53_dom"/>
</dbReference>
<reference evidence="11" key="1">
    <citation type="journal article" date="2014" name="Genome Announc.">
        <title>Genome sequence and annotation of Acremonium chrysogenum, producer of the beta-lactam antibiotic cephalosporin C.</title>
        <authorList>
            <person name="Terfehr D."/>
            <person name="Dahlmann T.A."/>
            <person name="Specht T."/>
            <person name="Zadra I."/>
            <person name="Kuernsteiner H."/>
            <person name="Kueck U."/>
        </authorList>
    </citation>
    <scope>NUCLEOTIDE SEQUENCE [LARGE SCALE GENOMIC DNA]</scope>
    <source>
        <strain evidence="11">ATCC 11550 / CBS 779.69 / DSM 880 / IAM 14645 / JCM 23072 / IMI 49137</strain>
    </source>
</reference>
<dbReference type="GO" id="GO:0004252">
    <property type="term" value="F:serine-type endopeptidase activity"/>
    <property type="evidence" value="ECO:0007669"/>
    <property type="project" value="InterPro"/>
</dbReference>
<comment type="caution">
    <text evidence="6">Lacks conserved residue(s) required for the propagation of feature annotation.</text>
</comment>
<organism evidence="10 11">
    <name type="scientific">Hapsidospora chrysogenum (strain ATCC 11550 / CBS 779.69 / DSM 880 / IAM 14645 / JCM 23072 / IMI 49137)</name>
    <name type="common">Acremonium chrysogenum</name>
    <dbReference type="NCBI Taxonomy" id="857340"/>
    <lineage>
        <taxon>Eukaryota</taxon>
        <taxon>Fungi</taxon>
        <taxon>Dikarya</taxon>
        <taxon>Ascomycota</taxon>
        <taxon>Pezizomycotina</taxon>
        <taxon>Sordariomycetes</taxon>
        <taxon>Hypocreomycetidae</taxon>
        <taxon>Hypocreales</taxon>
        <taxon>Bionectriaceae</taxon>
        <taxon>Hapsidospora</taxon>
    </lineage>
</organism>
<keyword evidence="5" id="KW-0720">Serine protease</keyword>
<evidence type="ECO:0000313" key="10">
    <source>
        <dbReference type="EMBL" id="KFH45734.1"/>
    </source>
</evidence>
<feature type="domain" description="Inhibitor I9" evidence="9">
    <location>
        <begin position="43"/>
        <end position="87"/>
    </location>
</feature>
<evidence type="ECO:0000256" key="6">
    <source>
        <dbReference type="PROSITE-ProRule" id="PRU01240"/>
    </source>
</evidence>
<accession>A0A086T8Q2</accession>
<evidence type="ECO:0000256" key="2">
    <source>
        <dbReference type="ARBA" id="ARBA00022670"/>
    </source>
</evidence>
<evidence type="ECO:0000259" key="9">
    <source>
        <dbReference type="Pfam" id="PF05922"/>
    </source>
</evidence>
<dbReference type="PROSITE" id="PS00136">
    <property type="entry name" value="SUBTILASE_ASP"/>
    <property type="match status" value="1"/>
</dbReference>
<evidence type="ECO:0000259" key="8">
    <source>
        <dbReference type="Pfam" id="PF00082"/>
    </source>
</evidence>
<keyword evidence="11" id="KW-1185">Reference proteome</keyword>
<evidence type="ECO:0000313" key="11">
    <source>
        <dbReference type="Proteomes" id="UP000029964"/>
    </source>
</evidence>
<keyword evidence="4" id="KW-0378">Hydrolase</keyword>
<evidence type="ECO:0000256" key="1">
    <source>
        <dbReference type="ARBA" id="ARBA00011073"/>
    </source>
</evidence>
<dbReference type="Pfam" id="PF05922">
    <property type="entry name" value="Inhibitor_I9"/>
    <property type="match status" value="1"/>
</dbReference>
<proteinExistence type="inferred from homology"/>
<sequence length="316" mass="34154">MLALRFFLVAIPVVLALPSRTNFLDEEIVPGRYIVTLRDDADSATVDSYVAGINKVWRDNFRGYSGEFNSDTINKILLSEDVIAMEPVTLMAAGQSCSSFQQDDPPIHEYTYHESAGGGMWAYVIDSGIYIKHNDFEGRAHLGYKALADLGTYGVAKKANLMAVKIFEGGSPSSTELVIDGLEWAVQNITRENRQAVRNAYLNGILSVNNERALFSNWGSKVDLFAAGTNVLSAYIGSPDATYSQSGTSMAAPHVAGLVLYLKAAESGLEGAAAVATRIVELTTKDILKNVPQETFNRLAFNGVEPQSGTGSSEHV</sequence>
<dbReference type="AlphaFoldDB" id="A0A086T8Q2"/>
<dbReference type="InterPro" id="IPR023828">
    <property type="entry name" value="Peptidase_S8_Ser-AS"/>
</dbReference>
<feature type="signal peptide" evidence="7">
    <location>
        <begin position="1"/>
        <end position="16"/>
    </location>
</feature>
<dbReference type="SUPFAM" id="SSF54897">
    <property type="entry name" value="Protease propeptides/inhibitors"/>
    <property type="match status" value="1"/>
</dbReference>
<comment type="caution">
    <text evidence="10">The sequence shown here is derived from an EMBL/GenBank/DDBJ whole genome shotgun (WGS) entry which is preliminary data.</text>
</comment>
<dbReference type="InterPro" id="IPR036852">
    <property type="entry name" value="Peptidase_S8/S53_dom_sf"/>
</dbReference>
<feature type="domain" description="Peptidase S8/S53" evidence="8">
    <location>
        <begin position="208"/>
        <end position="273"/>
    </location>
</feature>
<dbReference type="OrthoDB" id="19448at2759"/>
<dbReference type="InterPro" id="IPR050131">
    <property type="entry name" value="Peptidase_S8_subtilisin-like"/>
</dbReference>
<dbReference type="PROSITE" id="PS00138">
    <property type="entry name" value="SUBTILASE_SER"/>
    <property type="match status" value="1"/>
</dbReference>
<evidence type="ECO:0000256" key="7">
    <source>
        <dbReference type="SAM" id="SignalP"/>
    </source>
</evidence>
<dbReference type="Proteomes" id="UP000029964">
    <property type="component" value="Unassembled WGS sequence"/>
</dbReference>
<dbReference type="SUPFAM" id="SSF52743">
    <property type="entry name" value="Subtilisin-like"/>
    <property type="match status" value="1"/>
</dbReference>
<dbReference type="GO" id="GO:0005576">
    <property type="term" value="C:extracellular region"/>
    <property type="evidence" value="ECO:0007669"/>
    <property type="project" value="UniProtKB-ARBA"/>
</dbReference>
<protein>
    <submittedName>
        <fullName evidence="10">Alkaline protease-like protein</fullName>
    </submittedName>
</protein>
<dbReference type="PANTHER" id="PTHR43806">
    <property type="entry name" value="PEPTIDASE S8"/>
    <property type="match status" value="1"/>
</dbReference>
<gene>
    <name evidence="10" type="ORF">ACRE_034330</name>
</gene>
<dbReference type="InterPro" id="IPR023827">
    <property type="entry name" value="Peptidase_S8_Asp-AS"/>
</dbReference>